<comment type="caution">
    <text evidence="2">The sequence shown here is derived from an EMBL/GenBank/DDBJ whole genome shotgun (WGS) entry which is preliminary data.</text>
</comment>
<name>A0AAV5W1U0_9BILA</name>
<feature type="non-terminal residue" evidence="2">
    <location>
        <position position="312"/>
    </location>
</feature>
<keyword evidence="3" id="KW-1185">Reference proteome</keyword>
<organism evidence="2 3">
    <name type="scientific">Pristionchus fissidentatus</name>
    <dbReference type="NCBI Taxonomy" id="1538716"/>
    <lineage>
        <taxon>Eukaryota</taxon>
        <taxon>Metazoa</taxon>
        <taxon>Ecdysozoa</taxon>
        <taxon>Nematoda</taxon>
        <taxon>Chromadorea</taxon>
        <taxon>Rhabditida</taxon>
        <taxon>Rhabditina</taxon>
        <taxon>Diplogasteromorpha</taxon>
        <taxon>Diplogasteroidea</taxon>
        <taxon>Neodiplogasteridae</taxon>
        <taxon>Pristionchus</taxon>
    </lineage>
</organism>
<protein>
    <submittedName>
        <fullName evidence="2">Uncharacterized protein</fullName>
    </submittedName>
</protein>
<feature type="compositionally biased region" description="Acidic residues" evidence="1">
    <location>
        <begin position="188"/>
        <end position="203"/>
    </location>
</feature>
<dbReference type="AlphaFoldDB" id="A0AAV5W1U0"/>
<evidence type="ECO:0000256" key="1">
    <source>
        <dbReference type="SAM" id="MobiDB-lite"/>
    </source>
</evidence>
<sequence length="312" mass="36410">EGENRLWRGIRESDAPVRDDHRDVRDVLARLADSERVSSPFHVRGRLPEWNRRDSESATRVNIFSDSSIETAGENEFLREIRLNDARDRDVLARFAASSPDSSVHADMVLSSDSEQSDHFSDGQREMIETLSDAEAEFELLAERARIQRAERMRAEDENRSVSSVPLDDDERRRIMDEIDEMERRREDEDEGEVEVDPIEEEEENHSINLIDEIDREIGIFNRMAQGNEGEIDGQEERILPIRFNVHPQIVDWNAEDDGEDVRGWGPFIDRRRFEINQRDVSATRNRIREMRDINQQSESIALRYSRNCGIC</sequence>
<gene>
    <name evidence="2" type="ORF">PFISCL1PPCAC_15965</name>
</gene>
<evidence type="ECO:0000313" key="2">
    <source>
        <dbReference type="EMBL" id="GMT24668.1"/>
    </source>
</evidence>
<accession>A0AAV5W1U0</accession>
<proteinExistence type="predicted"/>
<dbReference type="EMBL" id="BTSY01000004">
    <property type="protein sequence ID" value="GMT24668.1"/>
    <property type="molecule type" value="Genomic_DNA"/>
</dbReference>
<evidence type="ECO:0000313" key="3">
    <source>
        <dbReference type="Proteomes" id="UP001432322"/>
    </source>
</evidence>
<feature type="region of interest" description="Disordered" evidence="1">
    <location>
        <begin position="183"/>
        <end position="203"/>
    </location>
</feature>
<reference evidence="2" key="1">
    <citation type="submission" date="2023-10" db="EMBL/GenBank/DDBJ databases">
        <title>Genome assembly of Pristionchus species.</title>
        <authorList>
            <person name="Yoshida K."/>
            <person name="Sommer R.J."/>
        </authorList>
    </citation>
    <scope>NUCLEOTIDE SEQUENCE</scope>
    <source>
        <strain evidence="2">RS5133</strain>
    </source>
</reference>
<dbReference type="Proteomes" id="UP001432322">
    <property type="component" value="Unassembled WGS sequence"/>
</dbReference>
<feature type="non-terminal residue" evidence="2">
    <location>
        <position position="1"/>
    </location>
</feature>